<organism evidence="1 2">
    <name type="scientific">Aldrovandia affinis</name>
    <dbReference type="NCBI Taxonomy" id="143900"/>
    <lineage>
        <taxon>Eukaryota</taxon>
        <taxon>Metazoa</taxon>
        <taxon>Chordata</taxon>
        <taxon>Craniata</taxon>
        <taxon>Vertebrata</taxon>
        <taxon>Euteleostomi</taxon>
        <taxon>Actinopterygii</taxon>
        <taxon>Neopterygii</taxon>
        <taxon>Teleostei</taxon>
        <taxon>Notacanthiformes</taxon>
        <taxon>Halosauridae</taxon>
        <taxon>Aldrovandia</taxon>
    </lineage>
</organism>
<reference evidence="1" key="1">
    <citation type="journal article" date="2023" name="Science">
        <title>Genome structures resolve the early diversification of teleost fishes.</title>
        <authorList>
            <person name="Parey E."/>
            <person name="Louis A."/>
            <person name="Montfort J."/>
            <person name="Bouchez O."/>
            <person name="Roques C."/>
            <person name="Iampietro C."/>
            <person name="Lluch J."/>
            <person name="Castinel A."/>
            <person name="Donnadieu C."/>
            <person name="Desvignes T."/>
            <person name="Floi Bucao C."/>
            <person name="Jouanno E."/>
            <person name="Wen M."/>
            <person name="Mejri S."/>
            <person name="Dirks R."/>
            <person name="Jansen H."/>
            <person name="Henkel C."/>
            <person name="Chen W.J."/>
            <person name="Zahm M."/>
            <person name="Cabau C."/>
            <person name="Klopp C."/>
            <person name="Thompson A.W."/>
            <person name="Robinson-Rechavi M."/>
            <person name="Braasch I."/>
            <person name="Lecointre G."/>
            <person name="Bobe J."/>
            <person name="Postlethwait J.H."/>
            <person name="Berthelot C."/>
            <person name="Roest Crollius H."/>
            <person name="Guiguen Y."/>
        </authorList>
    </citation>
    <scope>NUCLEOTIDE SEQUENCE</scope>
    <source>
        <strain evidence="1">NC1722</strain>
    </source>
</reference>
<accession>A0AAD7RHB2</accession>
<sequence>MQSASSHVRLARSEEGCGSRVDKTFSKARSIWKQDEGEPHISSTLEPGLFQPPLPYAPHYLKSVQHVMESLISSVLEVKGQALGLVLMHFGVPHISSVQ</sequence>
<gene>
    <name evidence="1" type="ORF">AAFF_G00207320</name>
</gene>
<dbReference type="Proteomes" id="UP001221898">
    <property type="component" value="Unassembled WGS sequence"/>
</dbReference>
<evidence type="ECO:0000313" key="2">
    <source>
        <dbReference type="Proteomes" id="UP001221898"/>
    </source>
</evidence>
<proteinExistence type="predicted"/>
<dbReference type="AlphaFoldDB" id="A0AAD7RHB2"/>
<evidence type="ECO:0000313" key="1">
    <source>
        <dbReference type="EMBL" id="KAJ8384271.1"/>
    </source>
</evidence>
<name>A0AAD7RHB2_9TELE</name>
<protein>
    <submittedName>
        <fullName evidence="1">Uncharacterized protein</fullName>
    </submittedName>
</protein>
<comment type="caution">
    <text evidence="1">The sequence shown here is derived from an EMBL/GenBank/DDBJ whole genome shotgun (WGS) entry which is preliminary data.</text>
</comment>
<dbReference type="EMBL" id="JAINUG010000275">
    <property type="protein sequence ID" value="KAJ8384271.1"/>
    <property type="molecule type" value="Genomic_DNA"/>
</dbReference>
<keyword evidence="2" id="KW-1185">Reference proteome</keyword>